<evidence type="ECO:0000313" key="3">
    <source>
        <dbReference type="Proteomes" id="UP000281553"/>
    </source>
</evidence>
<keyword evidence="3" id="KW-1185">Reference proteome</keyword>
<dbReference type="OrthoDB" id="6276397at2759"/>
<dbReference type="EMBL" id="UYRU01051187">
    <property type="protein sequence ID" value="VDN11310.1"/>
    <property type="molecule type" value="Genomic_DNA"/>
</dbReference>
<evidence type="ECO:0000313" key="2">
    <source>
        <dbReference type="EMBL" id="VDN11310.1"/>
    </source>
</evidence>
<gene>
    <name evidence="2" type="ORF">DILT_LOCUS7141</name>
</gene>
<sequence>MLRTVQGKTALDLAYEAGRAKVLIDIMPTEMMVELLMRINDVVPRAVREELSAQQDKKVSPEVPGGPADARLRSPSHATGPKARTRQFSSVIRRTPDYMKKKRELRGRAMHGATQNRFSPADFETSQGLTSGQRAELFSDCYENGTGVYSHIQSNFATNLKTHDFLTILRSLTGLVVFEQLSVDGVVLLAPLHTSLLFLAVICGRFRIAEMLLRMRQFDQIPACVLVVLILNRLYREPTFPEQVRFQCSP</sequence>
<proteinExistence type="predicted"/>
<feature type="compositionally biased region" description="Basic and acidic residues" evidence="1">
    <location>
        <begin position="51"/>
        <end position="60"/>
    </location>
</feature>
<evidence type="ECO:0000256" key="1">
    <source>
        <dbReference type="SAM" id="MobiDB-lite"/>
    </source>
</evidence>
<name>A0A3P7LDB6_DIBLA</name>
<dbReference type="Proteomes" id="UP000281553">
    <property type="component" value="Unassembled WGS sequence"/>
</dbReference>
<protein>
    <submittedName>
        <fullName evidence="2">Uncharacterized protein</fullName>
    </submittedName>
</protein>
<accession>A0A3P7LDB6</accession>
<feature type="region of interest" description="Disordered" evidence="1">
    <location>
        <begin position="51"/>
        <end position="86"/>
    </location>
</feature>
<dbReference type="AlphaFoldDB" id="A0A3P7LDB6"/>
<organism evidence="2 3">
    <name type="scientific">Dibothriocephalus latus</name>
    <name type="common">Fish tapeworm</name>
    <name type="synonym">Diphyllobothrium latum</name>
    <dbReference type="NCBI Taxonomy" id="60516"/>
    <lineage>
        <taxon>Eukaryota</taxon>
        <taxon>Metazoa</taxon>
        <taxon>Spiralia</taxon>
        <taxon>Lophotrochozoa</taxon>
        <taxon>Platyhelminthes</taxon>
        <taxon>Cestoda</taxon>
        <taxon>Eucestoda</taxon>
        <taxon>Diphyllobothriidea</taxon>
        <taxon>Diphyllobothriidae</taxon>
        <taxon>Dibothriocephalus</taxon>
    </lineage>
</organism>
<reference evidence="2 3" key="1">
    <citation type="submission" date="2018-11" db="EMBL/GenBank/DDBJ databases">
        <authorList>
            <consortium name="Pathogen Informatics"/>
        </authorList>
    </citation>
    <scope>NUCLEOTIDE SEQUENCE [LARGE SCALE GENOMIC DNA]</scope>
</reference>